<proteinExistence type="predicted"/>
<feature type="signal peptide" evidence="1">
    <location>
        <begin position="1"/>
        <end position="21"/>
    </location>
</feature>
<dbReference type="Proteomes" id="UP000063964">
    <property type="component" value="Chromosome"/>
</dbReference>
<organism evidence="2 3">
    <name type="scientific">Desulfomicrobium orale DSM 12838</name>
    <dbReference type="NCBI Taxonomy" id="888061"/>
    <lineage>
        <taxon>Bacteria</taxon>
        <taxon>Pseudomonadati</taxon>
        <taxon>Thermodesulfobacteriota</taxon>
        <taxon>Desulfovibrionia</taxon>
        <taxon>Desulfovibrionales</taxon>
        <taxon>Desulfomicrobiaceae</taxon>
        <taxon>Desulfomicrobium</taxon>
    </lineage>
</organism>
<sequence>MPYRRKLPVLIFLLLCWSVPALWVQAGQHVPVPDREANETTRRGAVTNITVFFELLPEECFFDPAPTAGQRKELLDGKTVNGLRIGVRDIRNGYMNLTGPFEGVWEMCFWNTADKGKLVAVNARSCGPVCRARLFFYRLDADGVLQSDPEVWSALERQFEPGDFYQKGRLGPRELEALKNLAKTVVYDLPRLGRDIVARRDKNAPPEKGVPEMLMRSDPCVVFVWDGMSFTKKP</sequence>
<keyword evidence="1" id="KW-0732">Signal</keyword>
<dbReference type="AlphaFoldDB" id="A0A0X8JRA1"/>
<protein>
    <recommendedName>
        <fullName evidence="4">Formylmethanofuran dehydrogenase subunit E domain-containing protein</fullName>
    </recommendedName>
</protein>
<evidence type="ECO:0000313" key="2">
    <source>
        <dbReference type="EMBL" id="AMD93297.1"/>
    </source>
</evidence>
<name>A0A0X8JRA1_9BACT</name>
<gene>
    <name evidence="2" type="ORF">AXF15_09450</name>
</gene>
<evidence type="ECO:0000256" key="1">
    <source>
        <dbReference type="SAM" id="SignalP"/>
    </source>
</evidence>
<dbReference type="RefSeq" id="WP_066606500.1">
    <property type="nucleotide sequence ID" value="NZ_CP014230.1"/>
</dbReference>
<dbReference type="OrthoDB" id="1239452at2"/>
<reference evidence="3" key="1">
    <citation type="submission" date="2016-02" db="EMBL/GenBank/DDBJ databases">
        <authorList>
            <person name="Holder M.E."/>
            <person name="Ajami N.J."/>
            <person name="Petrosino J.F."/>
        </authorList>
    </citation>
    <scope>NUCLEOTIDE SEQUENCE [LARGE SCALE GENOMIC DNA]</scope>
    <source>
        <strain evidence="3">DSM 12838</strain>
    </source>
</reference>
<dbReference type="EMBL" id="CP014230">
    <property type="protein sequence ID" value="AMD93297.1"/>
    <property type="molecule type" value="Genomic_DNA"/>
</dbReference>
<dbReference type="STRING" id="888061.AXF15_09450"/>
<feature type="chain" id="PRO_5007067629" description="Formylmethanofuran dehydrogenase subunit E domain-containing protein" evidence="1">
    <location>
        <begin position="22"/>
        <end position="234"/>
    </location>
</feature>
<evidence type="ECO:0000313" key="3">
    <source>
        <dbReference type="Proteomes" id="UP000063964"/>
    </source>
</evidence>
<dbReference type="KEGG" id="doa:AXF15_09450"/>
<keyword evidence="3" id="KW-1185">Reference proteome</keyword>
<evidence type="ECO:0008006" key="4">
    <source>
        <dbReference type="Google" id="ProtNLM"/>
    </source>
</evidence>
<accession>A0A0X8JRA1</accession>